<name>A0A0U3NFN0_9BURK</name>
<dbReference type="GO" id="GO:0000155">
    <property type="term" value="F:phosphorelay sensor kinase activity"/>
    <property type="evidence" value="ECO:0007669"/>
    <property type="project" value="InterPro"/>
</dbReference>
<dbReference type="RefSeq" id="WP_083525633.1">
    <property type="nucleotide sequence ID" value="NZ_CP013729.1"/>
</dbReference>
<feature type="compositionally biased region" description="Basic and acidic residues" evidence="10">
    <location>
        <begin position="48"/>
        <end position="68"/>
    </location>
</feature>
<dbReference type="EMBL" id="CP013729">
    <property type="protein sequence ID" value="ALV07248.1"/>
    <property type="molecule type" value="Genomic_DNA"/>
</dbReference>
<dbReference type="Gene3D" id="6.10.340.10">
    <property type="match status" value="1"/>
</dbReference>
<dbReference type="PROSITE" id="PS50885">
    <property type="entry name" value="HAMP"/>
    <property type="match status" value="1"/>
</dbReference>
<dbReference type="SMART" id="SM00387">
    <property type="entry name" value="HATPase_c"/>
    <property type="match status" value="1"/>
</dbReference>
<evidence type="ECO:0000256" key="5">
    <source>
        <dbReference type="ARBA" id="ARBA00022553"/>
    </source>
</evidence>
<dbReference type="STRING" id="76731.RD2015_2783"/>
<dbReference type="CDD" id="cd00082">
    <property type="entry name" value="HisKA"/>
    <property type="match status" value="1"/>
</dbReference>
<dbReference type="InterPro" id="IPR004358">
    <property type="entry name" value="Sig_transdc_His_kin-like_C"/>
</dbReference>
<dbReference type="Pfam" id="PF02518">
    <property type="entry name" value="HATPase_c"/>
    <property type="match status" value="1"/>
</dbReference>
<evidence type="ECO:0000256" key="4">
    <source>
        <dbReference type="ARBA" id="ARBA00022475"/>
    </source>
</evidence>
<dbReference type="EC" id="2.7.13.3" evidence="3"/>
<evidence type="ECO:0000313" key="12">
    <source>
        <dbReference type="EMBL" id="ALV07248.1"/>
    </source>
</evidence>
<dbReference type="SUPFAM" id="SSF47384">
    <property type="entry name" value="Homodimeric domain of signal transducing histidine kinase"/>
    <property type="match status" value="1"/>
</dbReference>
<dbReference type="SMART" id="SM00304">
    <property type="entry name" value="HAMP"/>
    <property type="match status" value="1"/>
</dbReference>
<evidence type="ECO:0000256" key="11">
    <source>
        <dbReference type="SAM" id="Phobius"/>
    </source>
</evidence>
<dbReference type="PRINTS" id="PR00344">
    <property type="entry name" value="BCTRLSENSOR"/>
</dbReference>
<dbReference type="Pfam" id="PF00672">
    <property type="entry name" value="HAMP"/>
    <property type="match status" value="1"/>
</dbReference>
<keyword evidence="11" id="KW-0812">Transmembrane</keyword>
<evidence type="ECO:0000256" key="2">
    <source>
        <dbReference type="ARBA" id="ARBA00004651"/>
    </source>
</evidence>
<dbReference type="InterPro" id="IPR003594">
    <property type="entry name" value="HATPase_dom"/>
</dbReference>
<comment type="catalytic activity">
    <reaction evidence="1">
        <text>ATP + protein L-histidine = ADP + protein N-phospho-L-histidine.</text>
        <dbReference type="EC" id="2.7.13.3"/>
    </reaction>
</comment>
<accession>A0A0U3NFN0</accession>
<evidence type="ECO:0000256" key="9">
    <source>
        <dbReference type="ARBA" id="ARBA00022840"/>
    </source>
</evidence>
<dbReference type="SUPFAM" id="SSF158472">
    <property type="entry name" value="HAMP domain-like"/>
    <property type="match status" value="1"/>
</dbReference>
<gene>
    <name evidence="12" type="ORF">RD2015_2783</name>
</gene>
<dbReference type="GO" id="GO:0005524">
    <property type="term" value="F:ATP binding"/>
    <property type="evidence" value="ECO:0007669"/>
    <property type="project" value="UniProtKB-KW"/>
</dbReference>
<dbReference type="InterPro" id="IPR005467">
    <property type="entry name" value="His_kinase_dom"/>
</dbReference>
<dbReference type="PROSITE" id="PS50109">
    <property type="entry name" value="HIS_KIN"/>
    <property type="match status" value="1"/>
</dbReference>
<dbReference type="SUPFAM" id="SSF55874">
    <property type="entry name" value="ATPase domain of HSP90 chaperone/DNA topoisomerase II/histidine kinase"/>
    <property type="match status" value="1"/>
</dbReference>
<keyword evidence="7" id="KW-0547">Nucleotide-binding</keyword>
<feature type="transmembrane region" description="Helical" evidence="11">
    <location>
        <begin position="173"/>
        <end position="191"/>
    </location>
</feature>
<keyword evidence="4" id="KW-1003">Cell membrane</keyword>
<dbReference type="Proteomes" id="UP000060699">
    <property type="component" value="Chromosome"/>
</dbReference>
<evidence type="ECO:0000256" key="8">
    <source>
        <dbReference type="ARBA" id="ARBA00022777"/>
    </source>
</evidence>
<protein>
    <recommendedName>
        <fullName evidence="3">histidine kinase</fullName>
        <ecNumber evidence="3">2.7.13.3</ecNumber>
    </recommendedName>
</protein>
<keyword evidence="5" id="KW-0597">Phosphoprotein</keyword>
<dbReference type="Pfam" id="PF00512">
    <property type="entry name" value="HisKA"/>
    <property type="match status" value="1"/>
</dbReference>
<evidence type="ECO:0000313" key="13">
    <source>
        <dbReference type="Proteomes" id="UP000060699"/>
    </source>
</evidence>
<sequence length="453" mass="49653">MKPGPGVNPAPVPPDGPPGPGGDGSGGGGGGDAQHAAGRARLQPPVSGRERRRLEREAREARQHARRVRAERMRQMAWMARMGHLDDWDARRQAWGPEGMPPDWGPGAEAARRNWRWHLRARHRWHQRWHHRWHREHARFNHSLGARLIAVFVVLALVSSLVVWGVISQGMGPLAAVLVLMLLTWVAYAIIRHIVRPISALAAGAEAFGRGDLHHRVPVIHRDEIGDLAMRFNQMADDIQAMLDGKRALLLAISHELRSPLTRARLHAELVEEGASKTSLLQELAQMRDLISALLESERLDRGHTALQVSPCDLAGLVQEQAQPGVALQIEPGLPALPVDRMRIQLLLRNLVHNALRHNDPDRGPVVVTLEAAAPGSAAQRLVVRDHGPGVSPEALPQLGQPFFRPDEARTRAEGGVGLGLSLCRLVAQAHGSELVLRNVTPGFEASVTLSAR</sequence>
<keyword evidence="13" id="KW-1185">Reference proteome</keyword>
<dbReference type="PANTHER" id="PTHR44936:SF10">
    <property type="entry name" value="SENSOR PROTEIN RSTB"/>
    <property type="match status" value="1"/>
</dbReference>
<feature type="compositionally biased region" description="Gly residues" evidence="10">
    <location>
        <begin position="21"/>
        <end position="32"/>
    </location>
</feature>
<feature type="compositionally biased region" description="Pro residues" evidence="10">
    <location>
        <begin position="1"/>
        <end position="20"/>
    </location>
</feature>
<evidence type="ECO:0000256" key="7">
    <source>
        <dbReference type="ARBA" id="ARBA00022741"/>
    </source>
</evidence>
<dbReference type="InterPro" id="IPR003660">
    <property type="entry name" value="HAMP_dom"/>
</dbReference>
<evidence type="ECO:0000256" key="1">
    <source>
        <dbReference type="ARBA" id="ARBA00000085"/>
    </source>
</evidence>
<dbReference type="AlphaFoldDB" id="A0A0U3NFN0"/>
<evidence type="ECO:0000256" key="6">
    <source>
        <dbReference type="ARBA" id="ARBA00022679"/>
    </source>
</evidence>
<feature type="region of interest" description="Disordered" evidence="10">
    <location>
        <begin position="1"/>
        <end position="68"/>
    </location>
</feature>
<dbReference type="GO" id="GO:0005886">
    <property type="term" value="C:plasma membrane"/>
    <property type="evidence" value="ECO:0007669"/>
    <property type="project" value="UniProtKB-SubCell"/>
</dbReference>
<keyword evidence="8 12" id="KW-0418">Kinase</keyword>
<keyword evidence="11" id="KW-0472">Membrane</keyword>
<evidence type="ECO:0000256" key="3">
    <source>
        <dbReference type="ARBA" id="ARBA00012438"/>
    </source>
</evidence>
<dbReference type="InterPro" id="IPR050980">
    <property type="entry name" value="2C_sensor_his_kinase"/>
</dbReference>
<keyword evidence="9" id="KW-0067">ATP-binding</keyword>
<dbReference type="InterPro" id="IPR003661">
    <property type="entry name" value="HisK_dim/P_dom"/>
</dbReference>
<proteinExistence type="predicted"/>
<dbReference type="Gene3D" id="3.30.565.10">
    <property type="entry name" value="Histidine kinase-like ATPase, C-terminal domain"/>
    <property type="match status" value="1"/>
</dbReference>
<keyword evidence="6" id="KW-0808">Transferase</keyword>
<dbReference type="InterPro" id="IPR036097">
    <property type="entry name" value="HisK_dim/P_sf"/>
</dbReference>
<comment type="subcellular location">
    <subcellularLocation>
        <location evidence="2">Cell membrane</location>
        <topology evidence="2">Multi-pass membrane protein</topology>
    </subcellularLocation>
</comment>
<evidence type="ECO:0000256" key="10">
    <source>
        <dbReference type="SAM" id="MobiDB-lite"/>
    </source>
</evidence>
<dbReference type="PANTHER" id="PTHR44936">
    <property type="entry name" value="SENSOR PROTEIN CREC"/>
    <property type="match status" value="1"/>
</dbReference>
<organism evidence="12 13">
    <name type="scientific">Roseateles depolymerans</name>
    <dbReference type="NCBI Taxonomy" id="76731"/>
    <lineage>
        <taxon>Bacteria</taxon>
        <taxon>Pseudomonadati</taxon>
        <taxon>Pseudomonadota</taxon>
        <taxon>Betaproteobacteria</taxon>
        <taxon>Burkholderiales</taxon>
        <taxon>Sphaerotilaceae</taxon>
        <taxon>Roseateles</taxon>
    </lineage>
</organism>
<feature type="transmembrane region" description="Helical" evidence="11">
    <location>
        <begin position="144"/>
        <end position="167"/>
    </location>
</feature>
<dbReference type="Gene3D" id="1.10.287.130">
    <property type="match status" value="1"/>
</dbReference>
<reference evidence="12 13" key="1">
    <citation type="submission" date="2015-12" db="EMBL/GenBank/DDBJ databases">
        <title>Complete genome of Roseateles depolymerans KCTC 42856.</title>
        <authorList>
            <person name="Kim K.M."/>
        </authorList>
    </citation>
    <scope>NUCLEOTIDE SEQUENCE [LARGE SCALE GENOMIC DNA]</scope>
    <source>
        <strain evidence="12 13">KCTC 42856</strain>
    </source>
</reference>
<keyword evidence="11" id="KW-1133">Transmembrane helix</keyword>
<dbReference type="InterPro" id="IPR036890">
    <property type="entry name" value="HATPase_C_sf"/>
</dbReference>
<dbReference type="SMART" id="SM00388">
    <property type="entry name" value="HisKA"/>
    <property type="match status" value="1"/>
</dbReference>
<dbReference type="KEGG" id="rdp:RD2015_2783"/>
<dbReference type="CDD" id="cd06225">
    <property type="entry name" value="HAMP"/>
    <property type="match status" value="1"/>
</dbReference>